<dbReference type="Proteomes" id="UP001500507">
    <property type="component" value="Unassembled WGS sequence"/>
</dbReference>
<dbReference type="RefSeq" id="WP_343767916.1">
    <property type="nucleotide sequence ID" value="NZ_BAAAFG010000016.1"/>
</dbReference>
<evidence type="ECO:0000313" key="2">
    <source>
        <dbReference type="EMBL" id="GAA0873212.1"/>
    </source>
</evidence>
<dbReference type="CDD" id="cd14847">
    <property type="entry name" value="DD-carboxypeptidase_like"/>
    <property type="match status" value="1"/>
</dbReference>
<name>A0ABP3Y0C8_9FLAO</name>
<gene>
    <name evidence="2" type="ORF">GCM10009117_23590</name>
</gene>
<evidence type="ECO:0000313" key="3">
    <source>
        <dbReference type="Proteomes" id="UP001500507"/>
    </source>
</evidence>
<dbReference type="InterPro" id="IPR052179">
    <property type="entry name" value="DD-CPase-like"/>
</dbReference>
<reference evidence="3" key="1">
    <citation type="journal article" date="2019" name="Int. J. Syst. Evol. Microbiol.">
        <title>The Global Catalogue of Microorganisms (GCM) 10K type strain sequencing project: providing services to taxonomists for standard genome sequencing and annotation.</title>
        <authorList>
            <consortium name="The Broad Institute Genomics Platform"/>
            <consortium name="The Broad Institute Genome Sequencing Center for Infectious Disease"/>
            <person name="Wu L."/>
            <person name="Ma J."/>
        </authorList>
    </citation>
    <scope>NUCLEOTIDE SEQUENCE [LARGE SCALE GENOMIC DNA]</scope>
    <source>
        <strain evidence="3">JCM 16082</strain>
    </source>
</reference>
<accession>A0ABP3Y0C8</accession>
<keyword evidence="3" id="KW-1185">Reference proteome</keyword>
<dbReference type="SUPFAM" id="SSF55166">
    <property type="entry name" value="Hedgehog/DD-peptidase"/>
    <property type="match status" value="1"/>
</dbReference>
<evidence type="ECO:0000259" key="1">
    <source>
        <dbReference type="Pfam" id="PF02557"/>
    </source>
</evidence>
<dbReference type="InterPro" id="IPR009045">
    <property type="entry name" value="Zn_M74/Hedgehog-like"/>
</dbReference>
<sequence>MDRRKFITSTTALSVMSLMPLSGFSFPGLSEFSKDELMGKADIKLYGSNKIRLRKDAFGAYIMMYKAAKQKGITIQAVSSYRSFEDQKRIWTNKYNRFTAQGMNPLEAMNKIIEYSTIPGTSRHHWGTDIDIIMGDTGITDDVLQEKHFEEGGAFYELKQWLTKFATTFGFEEVYTNQTQRKGFKYEPWHFSYSPTSKPMLKAYRNLDVFSVLSTEDFAGSEHFTTDFLTRYINENIMDINPVLLPEKD</sequence>
<dbReference type="InterPro" id="IPR003709">
    <property type="entry name" value="VanY-like_core_dom"/>
</dbReference>
<dbReference type="PANTHER" id="PTHR34385">
    <property type="entry name" value="D-ALANYL-D-ALANINE CARBOXYPEPTIDASE"/>
    <property type="match status" value="1"/>
</dbReference>
<dbReference type="PANTHER" id="PTHR34385:SF1">
    <property type="entry name" value="PEPTIDOGLYCAN L-ALANYL-D-GLUTAMATE ENDOPEPTIDASE CWLK"/>
    <property type="match status" value="1"/>
</dbReference>
<proteinExistence type="predicted"/>
<dbReference type="EMBL" id="BAAAFG010000016">
    <property type="protein sequence ID" value="GAA0873212.1"/>
    <property type="molecule type" value="Genomic_DNA"/>
</dbReference>
<protein>
    <recommendedName>
        <fullName evidence="1">D-alanyl-D-alanine carboxypeptidase-like core domain-containing protein</fullName>
    </recommendedName>
</protein>
<organism evidence="2 3">
    <name type="scientific">Gangjinia marincola</name>
    <dbReference type="NCBI Taxonomy" id="578463"/>
    <lineage>
        <taxon>Bacteria</taxon>
        <taxon>Pseudomonadati</taxon>
        <taxon>Bacteroidota</taxon>
        <taxon>Flavobacteriia</taxon>
        <taxon>Flavobacteriales</taxon>
        <taxon>Flavobacteriaceae</taxon>
        <taxon>Gangjinia</taxon>
    </lineage>
</organism>
<comment type="caution">
    <text evidence="2">The sequence shown here is derived from an EMBL/GenBank/DDBJ whole genome shotgun (WGS) entry which is preliminary data.</text>
</comment>
<dbReference type="Gene3D" id="3.30.1380.10">
    <property type="match status" value="1"/>
</dbReference>
<feature type="domain" description="D-alanyl-D-alanine carboxypeptidase-like core" evidence="1">
    <location>
        <begin position="51"/>
        <end position="195"/>
    </location>
</feature>
<dbReference type="Pfam" id="PF02557">
    <property type="entry name" value="VanY"/>
    <property type="match status" value="1"/>
</dbReference>